<evidence type="ECO:0000256" key="1">
    <source>
        <dbReference type="ARBA" id="ARBA00010617"/>
    </source>
</evidence>
<evidence type="ECO:0000313" key="8">
    <source>
        <dbReference type="Proteomes" id="UP000807716"/>
    </source>
</evidence>
<evidence type="ECO:0000256" key="5">
    <source>
        <dbReference type="PIRSR" id="PIRSR602401-1"/>
    </source>
</evidence>
<dbReference type="Gene3D" id="1.10.630.10">
    <property type="entry name" value="Cytochrome P450"/>
    <property type="match status" value="1"/>
</dbReference>
<organism evidence="7 8">
    <name type="scientific">Actinomortierella ambigua</name>
    <dbReference type="NCBI Taxonomy" id="1343610"/>
    <lineage>
        <taxon>Eukaryota</taxon>
        <taxon>Fungi</taxon>
        <taxon>Fungi incertae sedis</taxon>
        <taxon>Mucoromycota</taxon>
        <taxon>Mortierellomycotina</taxon>
        <taxon>Mortierellomycetes</taxon>
        <taxon>Mortierellales</taxon>
        <taxon>Mortierellaceae</taxon>
        <taxon>Actinomortierella</taxon>
    </lineage>
</organism>
<evidence type="ECO:0008006" key="9">
    <source>
        <dbReference type="Google" id="ProtNLM"/>
    </source>
</evidence>
<dbReference type="PROSITE" id="PS00086">
    <property type="entry name" value="CYTOCHROME_P450"/>
    <property type="match status" value="1"/>
</dbReference>
<sequence length="533" mass="61099">MAFITLVRMLGDLVGAHLPVYQQSATSKFFTGAFALLVFAIFKYPDRAIFVRPRPDLKGQAPRGYPLVGNMLEIIWNRENQLDAYLETHKRYGPVFTKTVPIMGRYIAINTPHLLEHILKNNMDNYVKGYLFSHHLRDILGHGIFVSDGAQWRFHRKTASNVFTTRFYRSLVNGAFKSGAEELCRVFDRNIARGTMVDLQSLFSRLTLDAFGKLTFGMDFQSLSKDGPNEFGDAFDFLAVEFDARVTNPFWFLTDRLIPGKVRRVQKALEILDSYAQQAITKRRCEDRTTAEGPRTRDMLDFFINYRFEDGTAMDDEALRDVFKNFMIAGRDTTAQGLTWMFYHLMANPHALTNLRKEVAVVMGDSDEFEYETLTQRLPYAKAVFYETLRLYPPVPKNGKVALEDDILPDGTRIDKGDIVVFSNYCMARSTDIWGEDAERFVPERWLVEDSAALSPFGRFRMESTFKFPSFNAGPRICLGQTFATIEALVTTIYVVRRYDFALAPNHPVPKPKGSVTIPMMEELKTRVSHRHT</sequence>
<feature type="binding site" description="axial binding residue" evidence="5">
    <location>
        <position position="478"/>
    </location>
    <ligand>
        <name>heme</name>
        <dbReference type="ChEBI" id="CHEBI:30413"/>
    </ligand>
    <ligandPart>
        <name>Fe</name>
        <dbReference type="ChEBI" id="CHEBI:18248"/>
    </ligandPart>
</feature>
<dbReference type="Pfam" id="PF00067">
    <property type="entry name" value="p450"/>
    <property type="match status" value="1"/>
</dbReference>
<dbReference type="GO" id="GO:0005506">
    <property type="term" value="F:iron ion binding"/>
    <property type="evidence" value="ECO:0007669"/>
    <property type="project" value="InterPro"/>
</dbReference>
<name>A0A9P6PXG8_9FUNG</name>
<dbReference type="InterPro" id="IPR036396">
    <property type="entry name" value="Cyt_P450_sf"/>
</dbReference>
<evidence type="ECO:0000256" key="4">
    <source>
        <dbReference type="ARBA" id="ARBA00023004"/>
    </source>
</evidence>
<keyword evidence="8" id="KW-1185">Reference proteome</keyword>
<comment type="cofactor">
    <cofactor evidence="5">
        <name>heme</name>
        <dbReference type="ChEBI" id="CHEBI:30413"/>
    </cofactor>
</comment>
<dbReference type="PANTHER" id="PTHR24296">
    <property type="entry name" value="CYTOCHROME P450"/>
    <property type="match status" value="1"/>
</dbReference>
<dbReference type="SUPFAM" id="SSF48264">
    <property type="entry name" value="Cytochrome P450"/>
    <property type="match status" value="1"/>
</dbReference>
<keyword evidence="3 6" id="KW-0560">Oxidoreductase</keyword>
<dbReference type="GO" id="GO:0016705">
    <property type="term" value="F:oxidoreductase activity, acting on paired donors, with incorporation or reduction of molecular oxygen"/>
    <property type="evidence" value="ECO:0007669"/>
    <property type="project" value="InterPro"/>
</dbReference>
<gene>
    <name evidence="7" type="ORF">DFQ27_007007</name>
</gene>
<keyword evidence="4 5" id="KW-0408">Iron</keyword>
<dbReference type="OrthoDB" id="1470350at2759"/>
<keyword evidence="6" id="KW-0503">Monooxygenase</keyword>
<protein>
    <recommendedName>
        <fullName evidence="9">Cytochrome P450</fullName>
    </recommendedName>
</protein>
<keyword evidence="5 6" id="KW-0349">Heme</keyword>
<dbReference type="EMBL" id="JAAAJB010000534">
    <property type="protein sequence ID" value="KAG0254166.1"/>
    <property type="molecule type" value="Genomic_DNA"/>
</dbReference>
<dbReference type="PRINTS" id="PR00463">
    <property type="entry name" value="EP450I"/>
</dbReference>
<reference evidence="7" key="1">
    <citation type="journal article" date="2020" name="Fungal Divers.">
        <title>Resolving the Mortierellaceae phylogeny through synthesis of multi-gene phylogenetics and phylogenomics.</title>
        <authorList>
            <person name="Vandepol N."/>
            <person name="Liber J."/>
            <person name="Desiro A."/>
            <person name="Na H."/>
            <person name="Kennedy M."/>
            <person name="Barry K."/>
            <person name="Grigoriev I.V."/>
            <person name="Miller A.N."/>
            <person name="O'Donnell K."/>
            <person name="Stajich J.E."/>
            <person name="Bonito G."/>
        </authorList>
    </citation>
    <scope>NUCLEOTIDE SEQUENCE</scope>
    <source>
        <strain evidence="7">BC1065</strain>
    </source>
</reference>
<dbReference type="GO" id="GO:0004497">
    <property type="term" value="F:monooxygenase activity"/>
    <property type="evidence" value="ECO:0007669"/>
    <property type="project" value="UniProtKB-KW"/>
</dbReference>
<comment type="caution">
    <text evidence="7">The sequence shown here is derived from an EMBL/GenBank/DDBJ whole genome shotgun (WGS) entry which is preliminary data.</text>
</comment>
<dbReference type="InterPro" id="IPR001128">
    <property type="entry name" value="Cyt_P450"/>
</dbReference>
<dbReference type="AlphaFoldDB" id="A0A9P6PXG8"/>
<evidence type="ECO:0000256" key="3">
    <source>
        <dbReference type="ARBA" id="ARBA00023002"/>
    </source>
</evidence>
<evidence type="ECO:0000256" key="2">
    <source>
        <dbReference type="ARBA" id="ARBA00022723"/>
    </source>
</evidence>
<dbReference type="Proteomes" id="UP000807716">
    <property type="component" value="Unassembled WGS sequence"/>
</dbReference>
<dbReference type="InterPro" id="IPR017972">
    <property type="entry name" value="Cyt_P450_CS"/>
</dbReference>
<comment type="similarity">
    <text evidence="1 6">Belongs to the cytochrome P450 family.</text>
</comment>
<evidence type="ECO:0000256" key="6">
    <source>
        <dbReference type="RuleBase" id="RU000461"/>
    </source>
</evidence>
<dbReference type="GO" id="GO:0020037">
    <property type="term" value="F:heme binding"/>
    <property type="evidence" value="ECO:0007669"/>
    <property type="project" value="InterPro"/>
</dbReference>
<dbReference type="PRINTS" id="PR00385">
    <property type="entry name" value="P450"/>
</dbReference>
<dbReference type="GO" id="GO:0006629">
    <property type="term" value="P:lipid metabolic process"/>
    <property type="evidence" value="ECO:0007669"/>
    <property type="project" value="UniProtKB-ARBA"/>
</dbReference>
<proteinExistence type="inferred from homology"/>
<dbReference type="InterPro" id="IPR002401">
    <property type="entry name" value="Cyt_P450_E_grp-I"/>
</dbReference>
<accession>A0A9P6PXG8</accession>
<evidence type="ECO:0000313" key="7">
    <source>
        <dbReference type="EMBL" id="KAG0254166.1"/>
    </source>
</evidence>
<keyword evidence="2 5" id="KW-0479">Metal-binding</keyword>